<evidence type="ECO:0000313" key="2">
    <source>
        <dbReference type="EMBL" id="KQC85174.1"/>
    </source>
</evidence>
<accession>A0AAW3JRP2</accession>
<dbReference type="AlphaFoldDB" id="A0AAW3JRP2"/>
<evidence type="ECO:0000256" key="1">
    <source>
        <dbReference type="SAM" id="MobiDB-lite"/>
    </source>
</evidence>
<protein>
    <submittedName>
        <fullName evidence="2">Uncharacterized protein</fullName>
    </submittedName>
</protein>
<organism evidence="2 3">
    <name type="scientific">Butyribacter intestini</name>
    <dbReference type="NCBI Taxonomy" id="1703332"/>
    <lineage>
        <taxon>Bacteria</taxon>
        <taxon>Bacillati</taxon>
        <taxon>Bacillota</taxon>
        <taxon>Clostridia</taxon>
        <taxon>Lachnospirales</taxon>
        <taxon>Lachnospiraceae</taxon>
        <taxon>Butyribacter</taxon>
    </lineage>
</organism>
<dbReference type="EMBL" id="LLKB01000005">
    <property type="protein sequence ID" value="KQC85174.1"/>
    <property type="molecule type" value="Genomic_DNA"/>
</dbReference>
<dbReference type="Proteomes" id="UP000050833">
    <property type="component" value="Unassembled WGS sequence"/>
</dbReference>
<dbReference type="RefSeq" id="WP_055944796.1">
    <property type="nucleotide sequence ID" value="NZ_DBGDCA010000088.1"/>
</dbReference>
<comment type="caution">
    <text evidence="2">The sequence shown here is derived from an EMBL/GenBank/DDBJ whole genome shotgun (WGS) entry which is preliminary data.</text>
</comment>
<evidence type="ECO:0000313" key="3">
    <source>
        <dbReference type="Proteomes" id="UP000050833"/>
    </source>
</evidence>
<gene>
    <name evidence="2" type="ORF">APZ18_10780</name>
</gene>
<name>A0AAW3JRP2_9FIRM</name>
<reference evidence="2 3" key="1">
    <citation type="submission" date="2015-10" db="EMBL/GenBank/DDBJ databases">
        <title>Butyribacter intestini gen. nov., sp. nov., a butyric acid-producing bacterium of the family Lachnospiraceae isolated from the human faeces.</title>
        <authorList>
            <person name="Zou Y."/>
            <person name="Xue W."/>
            <person name="Luo G."/>
            <person name="Lv M."/>
        </authorList>
    </citation>
    <scope>NUCLEOTIDE SEQUENCE [LARGE SCALE GENOMIC DNA]</scope>
    <source>
        <strain evidence="2 3">TF01-11</strain>
    </source>
</reference>
<feature type="region of interest" description="Disordered" evidence="1">
    <location>
        <begin position="34"/>
        <end position="54"/>
    </location>
</feature>
<proteinExistence type="predicted"/>
<sequence length="65" mass="7870">MFHWKNKKKEKHDEEQHDYALTFDNVAIPEVHTHKTHEEMTENENEQSSVNYDNLAIPEVHIRKK</sequence>
<keyword evidence="3" id="KW-1185">Reference proteome</keyword>